<comment type="caution">
    <text evidence="1">The sequence shown here is derived from an EMBL/GenBank/DDBJ whole genome shotgun (WGS) entry which is preliminary data.</text>
</comment>
<dbReference type="RefSeq" id="WP_114349777.1">
    <property type="nucleotide sequence ID" value="NZ_QPJL01000013.1"/>
</dbReference>
<reference evidence="1 2" key="1">
    <citation type="submission" date="2018-07" db="EMBL/GenBank/DDBJ databases">
        <title>Genomic Encyclopedia of Type Strains, Phase III (KMG-III): the genomes of soil and plant-associated and newly described type strains.</title>
        <authorList>
            <person name="Whitman W."/>
        </authorList>
    </citation>
    <scope>NUCLEOTIDE SEQUENCE [LARGE SCALE GENOMIC DNA]</scope>
    <source>
        <strain evidence="1 2">CECT 8525</strain>
    </source>
</reference>
<sequence length="63" mass="6837">MLAAYGWLCSVPRTELLVFLEKRGCVIGPAKRQAAREAGFPDAMIEAFAQHASRAGKAEMQGE</sequence>
<gene>
    <name evidence="1" type="ORF">DFP89_11372</name>
</gene>
<organism evidence="1 2">
    <name type="scientific">Paracoccus lutimaris</name>
    <dbReference type="NCBI Taxonomy" id="1490030"/>
    <lineage>
        <taxon>Bacteria</taxon>
        <taxon>Pseudomonadati</taxon>
        <taxon>Pseudomonadota</taxon>
        <taxon>Alphaproteobacteria</taxon>
        <taxon>Rhodobacterales</taxon>
        <taxon>Paracoccaceae</taxon>
        <taxon>Paracoccus</taxon>
    </lineage>
</organism>
<evidence type="ECO:0000313" key="2">
    <source>
        <dbReference type="Proteomes" id="UP000253345"/>
    </source>
</evidence>
<evidence type="ECO:0000313" key="1">
    <source>
        <dbReference type="EMBL" id="RCW82112.1"/>
    </source>
</evidence>
<protein>
    <submittedName>
        <fullName evidence="1">Uncharacterized protein</fullName>
    </submittedName>
</protein>
<dbReference type="OrthoDB" id="7739195at2"/>
<keyword evidence="2" id="KW-1185">Reference proteome</keyword>
<dbReference type="EMBL" id="QPJL01000013">
    <property type="protein sequence ID" value="RCW82112.1"/>
    <property type="molecule type" value="Genomic_DNA"/>
</dbReference>
<dbReference type="AlphaFoldDB" id="A0A368YPF3"/>
<name>A0A368YPF3_9RHOB</name>
<accession>A0A368YPF3</accession>
<proteinExistence type="predicted"/>
<dbReference type="Proteomes" id="UP000253345">
    <property type="component" value="Unassembled WGS sequence"/>
</dbReference>